<accession>A0AAE8SMX6</accession>
<organism evidence="2 3">
    <name type="scientific">Fusarium torulosum</name>
    <dbReference type="NCBI Taxonomy" id="33205"/>
    <lineage>
        <taxon>Eukaryota</taxon>
        <taxon>Fungi</taxon>
        <taxon>Dikarya</taxon>
        <taxon>Ascomycota</taxon>
        <taxon>Pezizomycotina</taxon>
        <taxon>Sordariomycetes</taxon>
        <taxon>Hypocreomycetidae</taxon>
        <taxon>Hypocreales</taxon>
        <taxon>Nectriaceae</taxon>
        <taxon>Fusarium</taxon>
    </lineage>
</organism>
<proteinExistence type="predicted"/>
<evidence type="ECO:0000313" key="2">
    <source>
        <dbReference type="EMBL" id="SPJ85692.1"/>
    </source>
</evidence>
<gene>
    <name evidence="2" type="ORF">FTOL_11474</name>
</gene>
<evidence type="ECO:0000313" key="3">
    <source>
        <dbReference type="Proteomes" id="UP001187734"/>
    </source>
</evidence>
<dbReference type="InterPro" id="IPR046676">
    <property type="entry name" value="DUF6546"/>
</dbReference>
<name>A0AAE8SMX6_9HYPO</name>
<comment type="caution">
    <text evidence="2">The sequence shown here is derived from an EMBL/GenBank/DDBJ whole genome shotgun (WGS) entry which is preliminary data.</text>
</comment>
<protein>
    <recommendedName>
        <fullName evidence="1">DUF6546 domain-containing protein</fullName>
    </recommendedName>
</protein>
<reference evidence="2" key="1">
    <citation type="submission" date="2018-03" db="EMBL/GenBank/DDBJ databases">
        <authorList>
            <person name="Guldener U."/>
        </authorList>
    </citation>
    <scope>NUCLEOTIDE SEQUENCE</scope>
</reference>
<dbReference type="Pfam" id="PF20183">
    <property type="entry name" value="DUF6546"/>
    <property type="match status" value="1"/>
</dbReference>
<dbReference type="Proteomes" id="UP001187734">
    <property type="component" value="Unassembled WGS sequence"/>
</dbReference>
<evidence type="ECO:0000259" key="1">
    <source>
        <dbReference type="Pfam" id="PF20183"/>
    </source>
</evidence>
<feature type="domain" description="DUF6546" evidence="1">
    <location>
        <begin position="15"/>
        <end position="114"/>
    </location>
</feature>
<dbReference type="AlphaFoldDB" id="A0AAE8SMX6"/>
<keyword evidence="3" id="KW-1185">Reference proteome</keyword>
<dbReference type="EMBL" id="ONZP01000492">
    <property type="protein sequence ID" value="SPJ85692.1"/>
    <property type="molecule type" value="Genomic_DNA"/>
</dbReference>
<sequence length="139" mass="15970">MTEGDYGATINEITIAGIFAEWMPQLETLAIWHCSGKKACATIFRRNQGPMARWSTLTWRRTEELEFSELAIEKWQNVISDQTLLLNYERVDERDIDSHGDAIHHLHLPEGVIDPRSLAQIRKEGKSQKKAWAVVPINE</sequence>